<organism evidence="7">
    <name type="scientific">Anisakis simplex</name>
    <name type="common">Herring worm</name>
    <dbReference type="NCBI Taxonomy" id="6269"/>
    <lineage>
        <taxon>Eukaryota</taxon>
        <taxon>Metazoa</taxon>
        <taxon>Ecdysozoa</taxon>
        <taxon>Nematoda</taxon>
        <taxon>Chromadorea</taxon>
        <taxon>Rhabditida</taxon>
        <taxon>Spirurina</taxon>
        <taxon>Ascaridomorpha</taxon>
        <taxon>Ascaridoidea</taxon>
        <taxon>Anisakidae</taxon>
        <taxon>Anisakis</taxon>
        <taxon>Anisakis simplex complex</taxon>
    </lineage>
</organism>
<comment type="similarity">
    <text evidence="1">Belongs to the NSRP1 family.</text>
</comment>
<evidence type="ECO:0000256" key="2">
    <source>
        <dbReference type="ARBA" id="ARBA00023054"/>
    </source>
</evidence>
<accession>A0A0M3K0Z4</accession>
<keyword evidence="6" id="KW-1185">Reference proteome</keyword>
<evidence type="ECO:0000313" key="5">
    <source>
        <dbReference type="EMBL" id="VDK50924.1"/>
    </source>
</evidence>
<evidence type="ECO:0000313" key="6">
    <source>
        <dbReference type="Proteomes" id="UP000267096"/>
    </source>
</evidence>
<evidence type="ECO:0000256" key="3">
    <source>
        <dbReference type="SAM" id="MobiDB-lite"/>
    </source>
</evidence>
<feature type="compositionally biased region" description="Basic and acidic residues" evidence="3">
    <location>
        <begin position="231"/>
        <end position="241"/>
    </location>
</feature>
<feature type="compositionally biased region" description="Basic and acidic residues" evidence="3">
    <location>
        <begin position="438"/>
        <end position="493"/>
    </location>
</feature>
<proteinExistence type="inferred from homology"/>
<feature type="compositionally biased region" description="Basic and acidic residues" evidence="3">
    <location>
        <begin position="371"/>
        <end position="394"/>
    </location>
</feature>
<feature type="domain" description="Nuclear speckle splicing regulatory protein 1 N-terminal" evidence="4">
    <location>
        <begin position="64"/>
        <end position="182"/>
    </location>
</feature>
<dbReference type="Pfam" id="PF09745">
    <property type="entry name" value="NSRP1_N"/>
    <property type="match status" value="1"/>
</dbReference>
<feature type="compositionally biased region" description="Polar residues" evidence="3">
    <location>
        <begin position="207"/>
        <end position="217"/>
    </location>
</feature>
<feature type="region of interest" description="Disordered" evidence="3">
    <location>
        <begin position="202"/>
        <end position="493"/>
    </location>
</feature>
<dbReference type="InterPro" id="IPR018612">
    <property type="entry name" value="NSRP1_N"/>
</dbReference>
<dbReference type="InterPro" id="IPR042816">
    <property type="entry name" value="Nsrp1"/>
</dbReference>
<reference evidence="7" key="1">
    <citation type="submission" date="2017-02" db="UniProtKB">
        <authorList>
            <consortium name="WormBaseParasite"/>
        </authorList>
    </citation>
    <scope>IDENTIFICATION</scope>
</reference>
<feature type="compositionally biased region" description="Basic residues" evidence="3">
    <location>
        <begin position="395"/>
        <end position="406"/>
    </location>
</feature>
<dbReference type="WBParaSite" id="ASIM_0001451601-mRNA-1">
    <property type="protein sequence ID" value="ASIM_0001451601-mRNA-1"/>
    <property type="gene ID" value="ASIM_0001451601"/>
</dbReference>
<dbReference type="AlphaFoldDB" id="A0A0M3K0Z4"/>
<dbReference type="Proteomes" id="UP000267096">
    <property type="component" value="Unassembled WGS sequence"/>
</dbReference>
<sequence>MAQLPKKQYGLIIKKNEPNLLAVKSAAAVAFANSDEDDDNTIDTNIMKSKSESASIMRVRMQAKREHERALAQDPSIFDYDAVYEDLQASKNQKLLEQKTADRERKSKYAEQILKAHKRRLLEQQGREERKQLKEREAENGEFEDKEVFVTGAYRKQMEEMQKFREQEAVENRLDELTAVEKQKEGMWQGGFYRSLLNDLSRKDDQTSSSDRNSQNQFKEEVTDENDVEMNEAKDELEKACSSKCASLQSKQQKVKFSEKVKSLRRRESSSSGDGDDSSLKTPKDRSSDSEQRRKMIESAKKLKKKSIYSSDDESESDSNAPLSPLTNEGPILKPGLNILPKATKKPTKAQQLQRRFTPSPTGSGNNDSSGDERDITDSRERRRTRAVEQDRGTRNGRSRKYRRERSKSSSVSPSGKRHKKRDGHRNHDRRERRHRSDRPEHGEEWAPRDKRSRKRPGDDEKKKIGKDEVEVKGGKAKNERAEKDTKKPITKQERLQRLKEVLKQRNSDKEIAEFRQRYLERKQNVVVTIPV</sequence>
<evidence type="ECO:0000256" key="1">
    <source>
        <dbReference type="ARBA" id="ARBA00010126"/>
    </source>
</evidence>
<protein>
    <submittedName>
        <fullName evidence="7">DUF2040 domain-containing protein</fullName>
    </submittedName>
</protein>
<reference evidence="5 6" key="2">
    <citation type="submission" date="2018-11" db="EMBL/GenBank/DDBJ databases">
        <authorList>
            <consortium name="Pathogen Informatics"/>
        </authorList>
    </citation>
    <scope>NUCLEOTIDE SEQUENCE [LARGE SCALE GENOMIC DNA]</scope>
</reference>
<evidence type="ECO:0000313" key="7">
    <source>
        <dbReference type="WBParaSite" id="ASIM_0001451601-mRNA-1"/>
    </source>
</evidence>
<name>A0A0M3K0Z4_ANISI</name>
<feature type="compositionally biased region" description="Basic and acidic residues" evidence="3">
    <location>
        <begin position="278"/>
        <end position="301"/>
    </location>
</feature>
<dbReference type="PANTHER" id="PTHR31938">
    <property type="entry name" value="NUCLEAR SPECKLE SPLICING REGULATORY PROTEIN 1"/>
    <property type="match status" value="1"/>
</dbReference>
<feature type="compositionally biased region" description="Polar residues" evidence="3">
    <location>
        <begin position="349"/>
        <end position="369"/>
    </location>
</feature>
<feature type="compositionally biased region" description="Basic and acidic residues" evidence="3">
    <location>
        <begin position="256"/>
        <end position="269"/>
    </location>
</feature>
<feature type="compositionally biased region" description="Basic residues" evidence="3">
    <location>
        <begin position="416"/>
        <end position="437"/>
    </location>
</feature>
<dbReference type="OrthoDB" id="446635at2759"/>
<evidence type="ECO:0000259" key="4">
    <source>
        <dbReference type="Pfam" id="PF09745"/>
    </source>
</evidence>
<gene>
    <name evidence="5" type="ORF">ASIM_LOCUS13926</name>
</gene>
<dbReference type="EMBL" id="UYRR01031548">
    <property type="protein sequence ID" value="VDK50924.1"/>
    <property type="molecule type" value="Genomic_DNA"/>
</dbReference>
<keyword evidence="2" id="KW-0175">Coiled coil</keyword>
<dbReference type="GO" id="GO:0000381">
    <property type="term" value="P:regulation of alternative mRNA splicing, via spliceosome"/>
    <property type="evidence" value="ECO:0007669"/>
    <property type="project" value="InterPro"/>
</dbReference>
<dbReference type="PANTHER" id="PTHR31938:SF4">
    <property type="entry name" value="NUCLEAR SPECKLE SPLICING REGULATORY PROTEIN 1"/>
    <property type="match status" value="1"/>
</dbReference>